<reference evidence="2" key="1">
    <citation type="submission" date="2023-06" db="EMBL/GenBank/DDBJ databases">
        <authorList>
            <consortium name="Lawrence Berkeley National Laboratory"/>
            <person name="Ahrendt S."/>
            <person name="Sahu N."/>
            <person name="Indic B."/>
            <person name="Wong-Bajracharya J."/>
            <person name="Merenyi Z."/>
            <person name="Ke H.-M."/>
            <person name="Monk M."/>
            <person name="Kocsube S."/>
            <person name="Drula E."/>
            <person name="Lipzen A."/>
            <person name="Balint B."/>
            <person name="Henrissat B."/>
            <person name="Andreopoulos B."/>
            <person name="Martin F.M."/>
            <person name="Harder C.B."/>
            <person name="Rigling D."/>
            <person name="Ford K.L."/>
            <person name="Foster G.D."/>
            <person name="Pangilinan J."/>
            <person name="Papanicolaou A."/>
            <person name="Barry K."/>
            <person name="LaButti K."/>
            <person name="Viragh M."/>
            <person name="Koriabine M."/>
            <person name="Yan M."/>
            <person name="Riley R."/>
            <person name="Champramary S."/>
            <person name="Plett K.L."/>
            <person name="Tsai I.J."/>
            <person name="Slot J."/>
            <person name="Sipos G."/>
            <person name="Plett J."/>
            <person name="Nagy L.G."/>
            <person name="Grigoriev I.V."/>
        </authorList>
    </citation>
    <scope>NUCLEOTIDE SEQUENCE</scope>
    <source>
        <strain evidence="2">CCBAS 213</strain>
    </source>
</reference>
<feature type="compositionally biased region" description="Polar residues" evidence="1">
    <location>
        <begin position="150"/>
        <end position="160"/>
    </location>
</feature>
<dbReference type="AlphaFoldDB" id="A0AA39N7G5"/>
<organism evidence="2 3">
    <name type="scientific">Armillaria tabescens</name>
    <name type="common">Ringless honey mushroom</name>
    <name type="synonym">Agaricus tabescens</name>
    <dbReference type="NCBI Taxonomy" id="1929756"/>
    <lineage>
        <taxon>Eukaryota</taxon>
        <taxon>Fungi</taxon>
        <taxon>Dikarya</taxon>
        <taxon>Basidiomycota</taxon>
        <taxon>Agaricomycotina</taxon>
        <taxon>Agaricomycetes</taxon>
        <taxon>Agaricomycetidae</taxon>
        <taxon>Agaricales</taxon>
        <taxon>Marasmiineae</taxon>
        <taxon>Physalacriaceae</taxon>
        <taxon>Desarmillaria</taxon>
    </lineage>
</organism>
<accession>A0AA39N7G5</accession>
<dbReference type="Proteomes" id="UP001175211">
    <property type="component" value="Unassembled WGS sequence"/>
</dbReference>
<dbReference type="GeneID" id="85353018"/>
<evidence type="ECO:0000256" key="1">
    <source>
        <dbReference type="SAM" id="MobiDB-lite"/>
    </source>
</evidence>
<keyword evidence="3" id="KW-1185">Reference proteome</keyword>
<gene>
    <name evidence="2" type="ORF">EV420DRAFT_1478219</name>
</gene>
<feature type="region of interest" description="Disordered" evidence="1">
    <location>
        <begin position="150"/>
        <end position="173"/>
    </location>
</feature>
<comment type="caution">
    <text evidence="2">The sequence shown here is derived from an EMBL/GenBank/DDBJ whole genome shotgun (WGS) entry which is preliminary data.</text>
</comment>
<proteinExistence type="predicted"/>
<protein>
    <submittedName>
        <fullName evidence="2">Uncharacterized protein</fullName>
    </submittedName>
</protein>
<dbReference type="RefSeq" id="XP_060332471.1">
    <property type="nucleotide sequence ID" value="XM_060469470.1"/>
</dbReference>
<name>A0AA39N7G5_ARMTA</name>
<evidence type="ECO:0000313" key="2">
    <source>
        <dbReference type="EMBL" id="KAK0460432.1"/>
    </source>
</evidence>
<dbReference type="EMBL" id="JAUEPS010000012">
    <property type="protein sequence ID" value="KAK0460432.1"/>
    <property type="molecule type" value="Genomic_DNA"/>
</dbReference>
<sequence>MGVSDQIWLAADDSEALSSCRLIVQHNMIFTFDLAGFSTYHKLKMNIAVSEKNCPAASKLILIWRTSTVWSTEDLRRLSIQDEHAFGLEGPNFPRDSVSSSGERDYGCVEGCEAVGWMKQHTGRVRSTPPIDARFLPPLAGTSTNACLVHSQEQGSSPGNPVSGGQGQERRRVPSPVYTGLGLMQSEGFGGGAFSLPPMFPREYTSSCFGNLGIIRHYRH</sequence>
<evidence type="ECO:0000313" key="3">
    <source>
        <dbReference type="Proteomes" id="UP001175211"/>
    </source>
</evidence>